<dbReference type="InterPro" id="IPR036388">
    <property type="entry name" value="WH-like_DNA-bd_sf"/>
</dbReference>
<dbReference type="RefSeq" id="WP_227308899.1">
    <property type="nucleotide sequence ID" value="NZ_JAESVA010000006.1"/>
</dbReference>
<dbReference type="InterPro" id="IPR011711">
    <property type="entry name" value="GntR_C"/>
</dbReference>
<feature type="domain" description="HTH gntR-type" evidence="4">
    <location>
        <begin position="4"/>
        <end position="72"/>
    </location>
</feature>
<dbReference type="PROSITE" id="PS50949">
    <property type="entry name" value="HTH_GNTR"/>
    <property type="match status" value="1"/>
</dbReference>
<dbReference type="GO" id="GO:0003677">
    <property type="term" value="F:DNA binding"/>
    <property type="evidence" value="ECO:0007669"/>
    <property type="project" value="UniProtKB-KW"/>
</dbReference>
<dbReference type="SMART" id="SM00345">
    <property type="entry name" value="HTH_GNTR"/>
    <property type="match status" value="1"/>
</dbReference>
<accession>A0A963Z4C6</accession>
<dbReference type="EMBL" id="JAESVA010000006">
    <property type="protein sequence ID" value="MCB8882236.1"/>
    <property type="molecule type" value="Genomic_DNA"/>
</dbReference>
<reference evidence="5 6" key="1">
    <citation type="journal article" date="2021" name="Microorganisms">
        <title>Acidisoma silvae sp. nov. and Acidisomacellulosilytica sp. nov., Two Acidophilic Bacteria Isolated from Decaying Wood, Hydrolyzing Cellulose and Producing Poly-3-hydroxybutyrate.</title>
        <authorList>
            <person name="Mieszkin S."/>
            <person name="Pouder E."/>
            <person name="Uroz S."/>
            <person name="Simon-Colin C."/>
            <person name="Alain K."/>
        </authorList>
    </citation>
    <scope>NUCLEOTIDE SEQUENCE [LARGE SCALE GENOMIC DNA]</scope>
    <source>
        <strain evidence="5 6">HW T5.17</strain>
    </source>
</reference>
<dbReference type="AlphaFoldDB" id="A0A963Z4C6"/>
<gene>
    <name evidence="5" type="ORF">ACELLULO517_18460</name>
</gene>
<proteinExistence type="predicted"/>
<dbReference type="InterPro" id="IPR008920">
    <property type="entry name" value="TF_FadR/GntR_C"/>
</dbReference>
<evidence type="ECO:0000313" key="5">
    <source>
        <dbReference type="EMBL" id="MCB8882236.1"/>
    </source>
</evidence>
<dbReference type="CDD" id="cd07377">
    <property type="entry name" value="WHTH_GntR"/>
    <property type="match status" value="1"/>
</dbReference>
<keyword evidence="2" id="KW-0238">DNA-binding</keyword>
<protein>
    <submittedName>
        <fullName evidence="5">FadR family transcriptional regulator</fullName>
    </submittedName>
</protein>
<name>A0A963Z4C6_9PROT</name>
<dbReference type="SMART" id="SM00895">
    <property type="entry name" value="FCD"/>
    <property type="match status" value="1"/>
</dbReference>
<dbReference type="PANTHER" id="PTHR43537:SF5">
    <property type="entry name" value="UXU OPERON TRANSCRIPTIONAL REGULATOR"/>
    <property type="match status" value="1"/>
</dbReference>
<keyword evidence="3" id="KW-0804">Transcription</keyword>
<evidence type="ECO:0000313" key="6">
    <source>
        <dbReference type="Proteomes" id="UP000721844"/>
    </source>
</evidence>
<dbReference type="InterPro" id="IPR036390">
    <property type="entry name" value="WH_DNA-bd_sf"/>
</dbReference>
<dbReference type="Gene3D" id="1.10.10.10">
    <property type="entry name" value="Winged helix-like DNA-binding domain superfamily/Winged helix DNA-binding domain"/>
    <property type="match status" value="1"/>
</dbReference>
<keyword evidence="1" id="KW-0805">Transcription regulation</keyword>
<dbReference type="SUPFAM" id="SSF48008">
    <property type="entry name" value="GntR ligand-binding domain-like"/>
    <property type="match status" value="1"/>
</dbReference>
<evidence type="ECO:0000256" key="3">
    <source>
        <dbReference type="ARBA" id="ARBA00023163"/>
    </source>
</evidence>
<dbReference type="GO" id="GO:0003700">
    <property type="term" value="F:DNA-binding transcription factor activity"/>
    <property type="evidence" value="ECO:0007669"/>
    <property type="project" value="InterPro"/>
</dbReference>
<dbReference type="Pfam" id="PF00392">
    <property type="entry name" value="GntR"/>
    <property type="match status" value="1"/>
</dbReference>
<evidence type="ECO:0000256" key="1">
    <source>
        <dbReference type="ARBA" id="ARBA00023015"/>
    </source>
</evidence>
<dbReference type="Proteomes" id="UP000721844">
    <property type="component" value="Unassembled WGS sequence"/>
</dbReference>
<organism evidence="5 6">
    <name type="scientific">Acidisoma cellulosilyticum</name>
    <dbReference type="NCBI Taxonomy" id="2802395"/>
    <lineage>
        <taxon>Bacteria</taxon>
        <taxon>Pseudomonadati</taxon>
        <taxon>Pseudomonadota</taxon>
        <taxon>Alphaproteobacteria</taxon>
        <taxon>Acetobacterales</taxon>
        <taxon>Acidocellaceae</taxon>
        <taxon>Acidisoma</taxon>
    </lineage>
</organism>
<dbReference type="SUPFAM" id="SSF46785">
    <property type="entry name" value="Winged helix' DNA-binding domain"/>
    <property type="match status" value="1"/>
</dbReference>
<dbReference type="PRINTS" id="PR00035">
    <property type="entry name" value="HTHGNTR"/>
</dbReference>
<dbReference type="Pfam" id="PF07729">
    <property type="entry name" value="FCD"/>
    <property type="match status" value="1"/>
</dbReference>
<comment type="caution">
    <text evidence="5">The sequence shown here is derived from an EMBL/GenBank/DDBJ whole genome shotgun (WGS) entry which is preliminary data.</text>
</comment>
<dbReference type="PANTHER" id="PTHR43537">
    <property type="entry name" value="TRANSCRIPTIONAL REGULATOR, GNTR FAMILY"/>
    <property type="match status" value="1"/>
</dbReference>
<evidence type="ECO:0000256" key="2">
    <source>
        <dbReference type="ARBA" id="ARBA00023125"/>
    </source>
</evidence>
<evidence type="ECO:0000259" key="4">
    <source>
        <dbReference type="PROSITE" id="PS50949"/>
    </source>
</evidence>
<sequence length="246" mass="27254">MGPRSRTDQLTEALRARIGRGIFPVGSKLPSEQAIGLKFQVSRTVVREAVTRLKADGLVETRKGTAARVCAVSPSLDKGLSMPRSIDGLLGFLEVRRPIEGEMAALAAERRTKAQSAAIKKALLAVEKARNDGVDEDLDFHLSIGQATSNAYWNQFVRIFADPMRTAIRLTRANEARRLDFASAVAEEHRQIYDAIVAQDPQAARTAAYRHLDNAATRVLLADQEFWQQEGRVLAEDWAMQDKVRS</sequence>
<dbReference type="Gene3D" id="1.20.120.530">
    <property type="entry name" value="GntR ligand-binding domain-like"/>
    <property type="match status" value="1"/>
</dbReference>
<keyword evidence="6" id="KW-1185">Reference proteome</keyword>
<dbReference type="InterPro" id="IPR000524">
    <property type="entry name" value="Tscrpt_reg_HTH_GntR"/>
</dbReference>